<dbReference type="EMBL" id="CAWYQH010000125">
    <property type="protein sequence ID" value="CAK8691841.1"/>
    <property type="molecule type" value="Genomic_DNA"/>
</dbReference>
<dbReference type="Proteomes" id="UP001642483">
    <property type="component" value="Unassembled WGS sequence"/>
</dbReference>
<gene>
    <name evidence="2" type="ORF">CVLEPA_LOCUS24592</name>
</gene>
<evidence type="ECO:0000256" key="1">
    <source>
        <dbReference type="SAM" id="MobiDB-lite"/>
    </source>
</evidence>
<evidence type="ECO:0000313" key="3">
    <source>
        <dbReference type="Proteomes" id="UP001642483"/>
    </source>
</evidence>
<accession>A0ABP0GJB6</accession>
<reference evidence="2 3" key="1">
    <citation type="submission" date="2024-02" db="EMBL/GenBank/DDBJ databases">
        <authorList>
            <person name="Daric V."/>
            <person name="Darras S."/>
        </authorList>
    </citation>
    <scope>NUCLEOTIDE SEQUENCE [LARGE SCALE GENOMIC DNA]</scope>
</reference>
<keyword evidence="3" id="KW-1185">Reference proteome</keyword>
<name>A0ABP0GJB6_CLALP</name>
<organism evidence="2 3">
    <name type="scientific">Clavelina lepadiformis</name>
    <name type="common">Light-bulb sea squirt</name>
    <name type="synonym">Ascidia lepadiformis</name>
    <dbReference type="NCBI Taxonomy" id="159417"/>
    <lineage>
        <taxon>Eukaryota</taxon>
        <taxon>Metazoa</taxon>
        <taxon>Chordata</taxon>
        <taxon>Tunicata</taxon>
        <taxon>Ascidiacea</taxon>
        <taxon>Aplousobranchia</taxon>
        <taxon>Clavelinidae</taxon>
        <taxon>Clavelina</taxon>
    </lineage>
</organism>
<protein>
    <submittedName>
        <fullName evidence="2">Uncharacterized protein</fullName>
    </submittedName>
</protein>
<feature type="region of interest" description="Disordered" evidence="1">
    <location>
        <begin position="141"/>
        <end position="164"/>
    </location>
</feature>
<evidence type="ECO:0000313" key="2">
    <source>
        <dbReference type="EMBL" id="CAK8691841.1"/>
    </source>
</evidence>
<comment type="caution">
    <text evidence="2">The sequence shown here is derived from an EMBL/GenBank/DDBJ whole genome shotgun (WGS) entry which is preliminary data.</text>
</comment>
<proteinExistence type="predicted"/>
<sequence length="202" mass="23219">MRRLLQFDDWSHLQFPALVHRRMTQSRRCEVIVSIKEQQSVGCDVIRPGHWNKTKETGNERVVPNRDFAIHPNIRERNQAIYNSAMQVFSTQKPFDNFLIFADIQPAALCRKEVILGSPPLTMEPLFRPLCKIEWARPGFEPGTSRTQSENHTPRPAWSNCRPAGQSWPASTDFLAHELIVSFDSRYCRGRTSTADVTLISI</sequence>